<feature type="signal peptide" evidence="1">
    <location>
        <begin position="1"/>
        <end position="20"/>
    </location>
</feature>
<keyword evidence="1" id="KW-0732">Signal</keyword>
<dbReference type="SUPFAM" id="SSF53649">
    <property type="entry name" value="Alkaline phosphatase-like"/>
    <property type="match status" value="1"/>
</dbReference>
<comment type="caution">
    <text evidence="2">The sequence shown here is derived from an EMBL/GenBank/DDBJ whole genome shotgun (WGS) entry which is preliminary data.</text>
</comment>
<dbReference type="PANTHER" id="PTHR10151:SF120">
    <property type="entry name" value="BIS(5'-ADENOSYL)-TRIPHOSPHATASE"/>
    <property type="match status" value="1"/>
</dbReference>
<organism evidence="2 3">
    <name type="scientific">Luteimonas rhizosphaericola</name>
    <dbReference type="NCBI Taxonomy" id="3042024"/>
    <lineage>
        <taxon>Bacteria</taxon>
        <taxon>Pseudomonadati</taxon>
        <taxon>Pseudomonadota</taxon>
        <taxon>Gammaproteobacteria</taxon>
        <taxon>Lysobacterales</taxon>
        <taxon>Lysobacteraceae</taxon>
        <taxon>Luteimonas</taxon>
    </lineage>
</organism>
<gene>
    <name evidence="2" type="ORF">QFW80_03765</name>
</gene>
<evidence type="ECO:0000256" key="1">
    <source>
        <dbReference type="SAM" id="SignalP"/>
    </source>
</evidence>
<proteinExistence type="predicted"/>
<dbReference type="CDD" id="cd16018">
    <property type="entry name" value="Enpp"/>
    <property type="match status" value="1"/>
</dbReference>
<evidence type="ECO:0000313" key="3">
    <source>
        <dbReference type="Proteomes" id="UP001156831"/>
    </source>
</evidence>
<dbReference type="Gene3D" id="3.40.720.10">
    <property type="entry name" value="Alkaline Phosphatase, subunit A"/>
    <property type="match status" value="1"/>
</dbReference>
<evidence type="ECO:0000313" key="2">
    <source>
        <dbReference type="EMBL" id="MDH5829638.1"/>
    </source>
</evidence>
<dbReference type="Gene3D" id="3.30.1360.180">
    <property type="match status" value="1"/>
</dbReference>
<dbReference type="EMBL" id="JARXRN010000016">
    <property type="protein sequence ID" value="MDH5829638.1"/>
    <property type="molecule type" value="Genomic_DNA"/>
</dbReference>
<accession>A0ABT6JG26</accession>
<sequence>MIRSHRVAALIALLWLVACATPPSPTGVSPAPDAAAAGAPHSVLLVSLDGVHPDYLGRGDTPHLDRLARDGVRAEWMRPSYPALTFPNHYTIVTGLRPDRHGIIHNTMADDDLGHFRLADRDAVGDGRWWGGEPLWVTAENAGLATATLSWPGSEAPVRGVRPSRWHAFDYARPVDTRVDMVVGWLGAPASRRPRFATLYFEHPDKAGHEHGPDSPELRAAMRMVDAAIGRLVDGLAAAGVRDQVDLVIVSDHGMAEVRDGHVVAVEDMVAPDIASMATSGQVVGFRPAAGRTAEAEAALLGRHPRYACWRRDELPARWHYGSHPRVPPIVCQMDVGWDALPRKDIARRPAGTRGSHGFDPATPQMRAIFIAQGPSFRRGAALPAFDNVDVYPLLARLLDVPPAANDGDPQTLLPALRDAAPGVRADLGDAAQ</sequence>
<name>A0ABT6JG26_9GAMM</name>
<protein>
    <submittedName>
        <fullName evidence="2">Ectonucleotide pyrophosphatase/phosphodiesterase</fullName>
    </submittedName>
</protein>
<dbReference type="PROSITE" id="PS51257">
    <property type="entry name" value="PROKAR_LIPOPROTEIN"/>
    <property type="match status" value="1"/>
</dbReference>
<feature type="chain" id="PRO_5045250613" evidence="1">
    <location>
        <begin position="21"/>
        <end position="433"/>
    </location>
</feature>
<dbReference type="PANTHER" id="PTHR10151">
    <property type="entry name" value="ECTONUCLEOTIDE PYROPHOSPHATASE/PHOSPHODIESTERASE"/>
    <property type="match status" value="1"/>
</dbReference>
<reference evidence="2 3" key="1">
    <citation type="submission" date="2023-04" db="EMBL/GenBank/DDBJ databases">
        <title>Luteimonas sp. M1R5S18.</title>
        <authorList>
            <person name="Sun J.-Q."/>
        </authorList>
    </citation>
    <scope>NUCLEOTIDE SEQUENCE [LARGE SCALE GENOMIC DNA]</scope>
    <source>
        <strain evidence="2 3">M1R5S18</strain>
    </source>
</reference>
<dbReference type="Proteomes" id="UP001156831">
    <property type="component" value="Unassembled WGS sequence"/>
</dbReference>
<dbReference type="Pfam" id="PF01663">
    <property type="entry name" value="Phosphodiest"/>
    <property type="match status" value="1"/>
</dbReference>
<dbReference type="InterPro" id="IPR002591">
    <property type="entry name" value="Phosphodiest/P_Trfase"/>
</dbReference>
<keyword evidence="3" id="KW-1185">Reference proteome</keyword>
<dbReference type="InterPro" id="IPR017850">
    <property type="entry name" value="Alkaline_phosphatase_core_sf"/>
</dbReference>
<dbReference type="RefSeq" id="WP_280599876.1">
    <property type="nucleotide sequence ID" value="NZ_JARXRN010000016.1"/>
</dbReference>